<proteinExistence type="predicted"/>
<organism evidence="1">
    <name type="scientific">marine sediment metagenome</name>
    <dbReference type="NCBI Taxonomy" id="412755"/>
    <lineage>
        <taxon>unclassified sequences</taxon>
        <taxon>metagenomes</taxon>
        <taxon>ecological metagenomes</taxon>
    </lineage>
</organism>
<protein>
    <submittedName>
        <fullName evidence="1">Uncharacterized protein</fullName>
    </submittedName>
</protein>
<gene>
    <name evidence="1" type="ORF">S03H2_21172</name>
</gene>
<evidence type="ECO:0000313" key="1">
    <source>
        <dbReference type="EMBL" id="GAH42909.1"/>
    </source>
</evidence>
<sequence length="39" mass="3574">MPGTGIPPDTGGPVKGDPTACILGDAGLVGAITTGLVGP</sequence>
<dbReference type="AlphaFoldDB" id="X1GMQ0"/>
<reference evidence="1" key="1">
    <citation type="journal article" date="2014" name="Front. Microbiol.">
        <title>High frequency of phylogenetically diverse reductive dehalogenase-homologous genes in deep subseafloor sedimentary metagenomes.</title>
        <authorList>
            <person name="Kawai M."/>
            <person name="Futagami T."/>
            <person name="Toyoda A."/>
            <person name="Takaki Y."/>
            <person name="Nishi S."/>
            <person name="Hori S."/>
            <person name="Arai W."/>
            <person name="Tsubouchi T."/>
            <person name="Morono Y."/>
            <person name="Uchiyama I."/>
            <person name="Ito T."/>
            <person name="Fujiyama A."/>
            <person name="Inagaki F."/>
            <person name="Takami H."/>
        </authorList>
    </citation>
    <scope>NUCLEOTIDE SEQUENCE</scope>
    <source>
        <strain evidence="1">Expedition CK06-06</strain>
    </source>
</reference>
<name>X1GMQ0_9ZZZZ</name>
<accession>X1GMQ0</accession>
<feature type="non-terminal residue" evidence="1">
    <location>
        <position position="39"/>
    </location>
</feature>
<comment type="caution">
    <text evidence="1">The sequence shown here is derived from an EMBL/GenBank/DDBJ whole genome shotgun (WGS) entry which is preliminary data.</text>
</comment>
<dbReference type="EMBL" id="BARU01011242">
    <property type="protein sequence ID" value="GAH42909.1"/>
    <property type="molecule type" value="Genomic_DNA"/>
</dbReference>